<evidence type="ECO:0000313" key="2">
    <source>
        <dbReference type="EMBL" id="WMN07058.1"/>
    </source>
</evidence>
<keyword evidence="2" id="KW-0378">Hydrolase</keyword>
<reference evidence="2" key="1">
    <citation type="submission" date="2023-08" db="EMBL/GenBank/DDBJ databases">
        <title>Comparative genomics and taxonomic characterization of three novel marine species of genus Marivirga.</title>
        <authorList>
            <person name="Muhammad N."/>
            <person name="Kim S.-G."/>
        </authorList>
    </citation>
    <scope>NUCLEOTIDE SEQUENCE [LARGE SCALE GENOMIC DNA]</scope>
    <source>
        <strain evidence="2">ABR2-2</strain>
    </source>
</reference>
<dbReference type="RefSeq" id="WP_308357089.1">
    <property type="nucleotide sequence ID" value="NZ_CP129970.2"/>
</dbReference>
<dbReference type="InterPro" id="IPR033932">
    <property type="entry name" value="YtcJ-like"/>
</dbReference>
<dbReference type="Gene3D" id="3.10.310.70">
    <property type="match status" value="1"/>
</dbReference>
<gene>
    <name evidence="2" type="ORF">QYS48_27640</name>
</gene>
<organism evidence="2 3">
    <name type="scientific">Marivirga arenosa</name>
    <dbReference type="NCBI Taxonomy" id="3059076"/>
    <lineage>
        <taxon>Bacteria</taxon>
        <taxon>Pseudomonadati</taxon>
        <taxon>Bacteroidota</taxon>
        <taxon>Cytophagia</taxon>
        <taxon>Cytophagales</taxon>
        <taxon>Marivirgaceae</taxon>
        <taxon>Marivirga</taxon>
    </lineage>
</organism>
<dbReference type="Gene3D" id="2.30.40.10">
    <property type="entry name" value="Urease, subunit C, domain 1"/>
    <property type="match status" value="1"/>
</dbReference>
<dbReference type="PANTHER" id="PTHR22642">
    <property type="entry name" value="IMIDAZOLONEPROPIONASE"/>
    <property type="match status" value="1"/>
</dbReference>
<dbReference type="PANTHER" id="PTHR22642:SF2">
    <property type="entry name" value="PROTEIN LONG AFTER FAR-RED 3"/>
    <property type="match status" value="1"/>
</dbReference>
<feature type="domain" description="Amidohydrolase 3" evidence="1">
    <location>
        <begin position="69"/>
        <end position="541"/>
    </location>
</feature>
<dbReference type="EMBL" id="CP129970">
    <property type="protein sequence ID" value="WMN07058.1"/>
    <property type="molecule type" value="Genomic_DNA"/>
</dbReference>
<dbReference type="AlphaFoldDB" id="A0AA51RAQ8"/>
<dbReference type="GO" id="GO:0016810">
    <property type="term" value="F:hydrolase activity, acting on carbon-nitrogen (but not peptide) bonds"/>
    <property type="evidence" value="ECO:0007669"/>
    <property type="project" value="InterPro"/>
</dbReference>
<name>A0AA51RAQ8_9BACT</name>
<dbReference type="Gene3D" id="3.20.20.140">
    <property type="entry name" value="Metal-dependent hydrolases"/>
    <property type="match status" value="1"/>
</dbReference>
<dbReference type="InterPro" id="IPR032466">
    <property type="entry name" value="Metal_Hydrolase"/>
</dbReference>
<accession>A0AA51RAQ8</accession>
<dbReference type="InterPro" id="IPR011059">
    <property type="entry name" value="Metal-dep_hydrolase_composite"/>
</dbReference>
<dbReference type="PROSITE" id="PS51257">
    <property type="entry name" value="PROKAR_LIPOPROTEIN"/>
    <property type="match status" value="1"/>
</dbReference>
<dbReference type="SUPFAM" id="SSF51338">
    <property type="entry name" value="Composite domain of metallo-dependent hydrolases"/>
    <property type="match status" value="1"/>
</dbReference>
<evidence type="ECO:0000313" key="3">
    <source>
        <dbReference type="Proteomes" id="UP001244443"/>
    </source>
</evidence>
<dbReference type="Proteomes" id="UP001244443">
    <property type="component" value="Chromosome"/>
</dbReference>
<dbReference type="SUPFAM" id="SSF51556">
    <property type="entry name" value="Metallo-dependent hydrolases"/>
    <property type="match status" value="1"/>
</dbReference>
<dbReference type="EC" id="3.5.-.-" evidence="2"/>
<sequence length="548" mass="61947">MKNLFLFFISLIIFSSCSKREKVDSIYFNGNIYTVNSNFENAEAFAIKDGRFVAVGSSRDIQNKYAAEEEIDLLNSPVYPGFIDGHSHFIRYAKGLREVDLFGTQSFNELIQRIQKHVEEHPEETSILGLGWDQNNWKGKQFPTKDTLDILFPEKVVILKRVDAHALLTNQKGLDLAGINGLTKVSGGEIITEKGEPTGVLIDNAMKLLTDKMPELSKQQKKSLIQQAQANCFEVGITSLGEAGLDKSQIDLLDEMHQDSLLSMRVYAMINPTAENLNYYFSNGQYKTDYLNVRAFKIYGDGALGSRGACLIRPYSDDEDNYGFLRSEPQVFDSLARLIFAKNFQMNTHCIGDSANRAITNIYAKYLKGKNDRRWRIEHAQVLAENDFSKFGDYDILPSVQPTHATSDMDWAHERLGEERVKNAYAYQELLEQTGKLVLGSDFPVEDINPIYGFHAAVARQDDQNMPEEGFQMENALSREDALKGMTIWAAFGQFEEKEKGSIEAGKFADFVILDRDIMEAPYEELRTTKVLETYSAGAKVFDLKADL</sequence>
<evidence type="ECO:0000259" key="1">
    <source>
        <dbReference type="Pfam" id="PF07969"/>
    </source>
</evidence>
<keyword evidence="3" id="KW-1185">Reference proteome</keyword>
<proteinExistence type="predicted"/>
<dbReference type="InterPro" id="IPR013108">
    <property type="entry name" value="Amidohydro_3"/>
</dbReference>
<dbReference type="Pfam" id="PF07969">
    <property type="entry name" value="Amidohydro_3"/>
    <property type="match status" value="1"/>
</dbReference>
<dbReference type="CDD" id="cd01300">
    <property type="entry name" value="YtcJ_like"/>
    <property type="match status" value="1"/>
</dbReference>
<protein>
    <submittedName>
        <fullName evidence="2">Amidohydrolase</fullName>
        <ecNumber evidence="2">3.5.-.-</ecNumber>
    </submittedName>
</protein>